<comment type="subunit">
    <text evidence="3">Homotrimer.</text>
</comment>
<dbReference type="Gene3D" id="3.20.20.70">
    <property type="entry name" value="Aldolase class I"/>
    <property type="match status" value="1"/>
</dbReference>
<gene>
    <name evidence="6" type="ORF">ACFFGV_04685</name>
</gene>
<sequence>MSETLQKMKKHKLVAVIRGAQGEEVLSIARALYKGGVHILEVTADTPQVNELIQQLKQEHGDEMIVGAGTVLDAETAKSAITAGAQFIFSPTVDQETIEMTKRNGVVSIPGALTPTEIVSAYKYGADLIKIFPAGSMGPGYMKDIHGPLPQIPLMPTGGVDLTNIREYFEKGAVAAGLGNALVNTKEEMNEATLWNITERAKTFVQAIKDV</sequence>
<keyword evidence="7" id="KW-1185">Reference proteome</keyword>
<evidence type="ECO:0000313" key="6">
    <source>
        <dbReference type="EMBL" id="MFC0522886.1"/>
    </source>
</evidence>
<evidence type="ECO:0000256" key="1">
    <source>
        <dbReference type="ARBA" id="ARBA00004761"/>
    </source>
</evidence>
<accession>A0ABV6LKI9</accession>
<evidence type="ECO:0000256" key="5">
    <source>
        <dbReference type="ARBA" id="ARBA00023277"/>
    </source>
</evidence>
<evidence type="ECO:0000256" key="4">
    <source>
        <dbReference type="ARBA" id="ARBA00023239"/>
    </source>
</evidence>
<reference evidence="6 7" key="1">
    <citation type="submission" date="2024-09" db="EMBL/GenBank/DDBJ databases">
        <authorList>
            <person name="Sun Q."/>
            <person name="Mori K."/>
        </authorList>
    </citation>
    <scope>NUCLEOTIDE SEQUENCE [LARGE SCALE GENOMIC DNA]</scope>
    <source>
        <strain evidence="6 7">NCAIM B.02529</strain>
    </source>
</reference>
<evidence type="ECO:0000256" key="2">
    <source>
        <dbReference type="ARBA" id="ARBA00006906"/>
    </source>
</evidence>
<dbReference type="InterPro" id="IPR000887">
    <property type="entry name" value="Aldlse_KDPG_KHG"/>
</dbReference>
<keyword evidence="4" id="KW-0456">Lyase</keyword>
<comment type="caution">
    <text evidence="6">The sequence shown here is derived from an EMBL/GenBank/DDBJ whole genome shotgun (WGS) entry which is preliminary data.</text>
</comment>
<dbReference type="InterPro" id="IPR013785">
    <property type="entry name" value="Aldolase_TIM"/>
</dbReference>
<dbReference type="NCBIfam" id="TIGR01182">
    <property type="entry name" value="eda"/>
    <property type="match status" value="1"/>
</dbReference>
<evidence type="ECO:0000256" key="3">
    <source>
        <dbReference type="ARBA" id="ARBA00011233"/>
    </source>
</evidence>
<dbReference type="EMBL" id="JBHLTP010000003">
    <property type="protein sequence ID" value="MFC0522886.1"/>
    <property type="molecule type" value="Genomic_DNA"/>
</dbReference>
<dbReference type="Pfam" id="PF01081">
    <property type="entry name" value="Aldolase"/>
    <property type="match status" value="1"/>
</dbReference>
<proteinExistence type="inferred from homology"/>
<dbReference type="PANTHER" id="PTHR30246:SF1">
    <property type="entry name" value="2-DEHYDRO-3-DEOXY-6-PHOSPHOGALACTONATE ALDOLASE-RELATED"/>
    <property type="match status" value="1"/>
</dbReference>
<protein>
    <submittedName>
        <fullName evidence="6">Bifunctional 4-hydroxy-2-oxoglutarate aldolase/2-dehydro-3-deoxy-phosphogluconate aldolase</fullName>
    </submittedName>
</protein>
<dbReference type="RefSeq" id="WP_377345410.1">
    <property type="nucleotide sequence ID" value="NZ_JBHLTP010000003.1"/>
</dbReference>
<dbReference type="PANTHER" id="PTHR30246">
    <property type="entry name" value="2-KETO-3-DEOXY-6-PHOSPHOGLUCONATE ALDOLASE"/>
    <property type="match status" value="1"/>
</dbReference>
<comment type="similarity">
    <text evidence="2">Belongs to the KHG/KDPG aldolase family.</text>
</comment>
<organism evidence="6 7">
    <name type="scientific">Pontibacillus salicampi</name>
    <dbReference type="NCBI Taxonomy" id="1449801"/>
    <lineage>
        <taxon>Bacteria</taxon>
        <taxon>Bacillati</taxon>
        <taxon>Bacillota</taxon>
        <taxon>Bacilli</taxon>
        <taxon>Bacillales</taxon>
        <taxon>Bacillaceae</taxon>
        <taxon>Pontibacillus</taxon>
    </lineage>
</organism>
<dbReference type="SUPFAM" id="SSF51569">
    <property type="entry name" value="Aldolase"/>
    <property type="match status" value="1"/>
</dbReference>
<evidence type="ECO:0000313" key="7">
    <source>
        <dbReference type="Proteomes" id="UP001589836"/>
    </source>
</evidence>
<dbReference type="CDD" id="cd00452">
    <property type="entry name" value="KDPG_aldolase"/>
    <property type="match status" value="1"/>
</dbReference>
<dbReference type="Proteomes" id="UP001589836">
    <property type="component" value="Unassembled WGS sequence"/>
</dbReference>
<name>A0ABV6LKI9_9BACI</name>
<comment type="pathway">
    <text evidence="1">Carbohydrate acid metabolism.</text>
</comment>
<keyword evidence="5" id="KW-0119">Carbohydrate metabolism</keyword>